<keyword evidence="10 16" id="KW-0133">Cell shape</keyword>
<dbReference type="Pfam" id="PF02873">
    <property type="entry name" value="MurB_C"/>
    <property type="match status" value="1"/>
</dbReference>
<dbReference type="InterPro" id="IPR016169">
    <property type="entry name" value="FAD-bd_PCMH_sub2"/>
</dbReference>
<evidence type="ECO:0000256" key="16">
    <source>
        <dbReference type="HAMAP-Rule" id="MF_00037"/>
    </source>
</evidence>
<dbReference type="Gene3D" id="3.90.78.10">
    <property type="entry name" value="UDP-N-acetylenolpyruvoylglucosamine reductase, C-terminal domain"/>
    <property type="match status" value="1"/>
</dbReference>
<evidence type="ECO:0000256" key="9">
    <source>
        <dbReference type="ARBA" id="ARBA00022857"/>
    </source>
</evidence>
<dbReference type="SUPFAM" id="SSF56176">
    <property type="entry name" value="FAD-binding/transporter-associated domain-like"/>
    <property type="match status" value="1"/>
</dbReference>
<feature type="domain" description="FAD-binding PCMH-type" evidence="17">
    <location>
        <begin position="32"/>
        <end position="196"/>
    </location>
</feature>
<dbReference type="EMBL" id="JAACYS010000019">
    <property type="protein sequence ID" value="NCU17316.1"/>
    <property type="molecule type" value="Genomic_DNA"/>
</dbReference>
<dbReference type="PROSITE" id="PS51387">
    <property type="entry name" value="FAD_PCMH"/>
    <property type="match status" value="1"/>
</dbReference>
<dbReference type="InterPro" id="IPR006094">
    <property type="entry name" value="Oxid_FAD_bind_N"/>
</dbReference>
<comment type="function">
    <text evidence="2 16">Cell wall formation.</text>
</comment>
<dbReference type="InterPro" id="IPR011601">
    <property type="entry name" value="MurB_C"/>
</dbReference>
<dbReference type="PANTHER" id="PTHR21071:SF4">
    <property type="entry name" value="UDP-N-ACETYLENOLPYRUVOYLGLUCOSAMINE REDUCTASE"/>
    <property type="match status" value="1"/>
</dbReference>
<gene>
    <name evidence="16 18" type="primary">murB</name>
    <name evidence="18" type="ORF">GW534_05955</name>
</gene>
<comment type="pathway">
    <text evidence="4 16">Cell wall biogenesis; peptidoglycan biosynthesis.</text>
</comment>
<comment type="subcellular location">
    <subcellularLocation>
        <location evidence="3 16">Cytoplasm</location>
    </subcellularLocation>
</comment>
<evidence type="ECO:0000259" key="17">
    <source>
        <dbReference type="PROSITE" id="PS51387"/>
    </source>
</evidence>
<dbReference type="InterPro" id="IPR003170">
    <property type="entry name" value="MurB"/>
</dbReference>
<comment type="caution">
    <text evidence="18">The sequence shown here is derived from an EMBL/GenBank/DDBJ whole genome shotgun (WGS) entry which is preliminary data.</text>
</comment>
<comment type="catalytic activity">
    <reaction evidence="15 16">
        <text>UDP-N-acetyl-alpha-D-muramate + NADP(+) = UDP-N-acetyl-3-O-(1-carboxyvinyl)-alpha-D-glucosamine + NADPH + H(+)</text>
        <dbReference type="Rhea" id="RHEA:12248"/>
        <dbReference type="ChEBI" id="CHEBI:15378"/>
        <dbReference type="ChEBI" id="CHEBI:57783"/>
        <dbReference type="ChEBI" id="CHEBI:58349"/>
        <dbReference type="ChEBI" id="CHEBI:68483"/>
        <dbReference type="ChEBI" id="CHEBI:70757"/>
        <dbReference type="EC" id="1.3.1.98"/>
    </reaction>
</comment>
<keyword evidence="14 16" id="KW-0961">Cell wall biogenesis/degradation</keyword>
<evidence type="ECO:0000256" key="14">
    <source>
        <dbReference type="ARBA" id="ARBA00023316"/>
    </source>
</evidence>
<dbReference type="SUPFAM" id="SSF56194">
    <property type="entry name" value="Uridine diphospho-N-Acetylenolpyruvylglucosamine reductase, MurB, C-terminal domain"/>
    <property type="match status" value="1"/>
</dbReference>
<feature type="active site" evidence="16">
    <location>
        <position position="295"/>
    </location>
</feature>
<dbReference type="InterPro" id="IPR036318">
    <property type="entry name" value="FAD-bd_PCMH-like_sf"/>
</dbReference>
<keyword evidence="12 16" id="KW-0560">Oxidoreductase</keyword>
<evidence type="ECO:0000256" key="11">
    <source>
        <dbReference type="ARBA" id="ARBA00022984"/>
    </source>
</evidence>
<proteinExistence type="inferred from homology"/>
<dbReference type="InterPro" id="IPR016167">
    <property type="entry name" value="FAD-bd_PCMH_sub1"/>
</dbReference>
<evidence type="ECO:0000256" key="3">
    <source>
        <dbReference type="ARBA" id="ARBA00004496"/>
    </source>
</evidence>
<evidence type="ECO:0000256" key="4">
    <source>
        <dbReference type="ARBA" id="ARBA00004752"/>
    </source>
</evidence>
<dbReference type="GO" id="GO:0008762">
    <property type="term" value="F:UDP-N-acetylmuramate dehydrogenase activity"/>
    <property type="evidence" value="ECO:0007669"/>
    <property type="project" value="UniProtKB-EC"/>
</dbReference>
<dbReference type="InterPro" id="IPR036635">
    <property type="entry name" value="MurB_C_sf"/>
</dbReference>
<dbReference type="HAMAP" id="MF_00037">
    <property type="entry name" value="MurB"/>
    <property type="match status" value="1"/>
</dbReference>
<feature type="active site" description="Proton donor" evidence="16">
    <location>
        <position position="225"/>
    </location>
</feature>
<organism evidence="18 19">
    <name type="scientific">Pallidibacillus pasinlerensis</name>
    <dbReference type="NCBI Taxonomy" id="2703818"/>
    <lineage>
        <taxon>Bacteria</taxon>
        <taxon>Bacillati</taxon>
        <taxon>Bacillota</taxon>
        <taxon>Bacilli</taxon>
        <taxon>Bacillales</taxon>
        <taxon>Bacillaceae</taxon>
        <taxon>Pallidibacillus</taxon>
    </lineage>
</organism>
<evidence type="ECO:0000256" key="5">
    <source>
        <dbReference type="ARBA" id="ARBA00022490"/>
    </source>
</evidence>
<dbReference type="NCBIfam" id="NF010480">
    <property type="entry name" value="PRK13905.1"/>
    <property type="match status" value="1"/>
</dbReference>
<dbReference type="EC" id="1.3.1.98" evidence="16"/>
<keyword evidence="19" id="KW-1185">Reference proteome</keyword>
<evidence type="ECO:0000256" key="2">
    <source>
        <dbReference type="ARBA" id="ARBA00003921"/>
    </source>
</evidence>
<evidence type="ECO:0000313" key="18">
    <source>
        <dbReference type="EMBL" id="NCU17316.1"/>
    </source>
</evidence>
<keyword evidence="11 16" id="KW-0573">Peptidoglycan synthesis</keyword>
<keyword evidence="7 16" id="KW-0285">Flavoprotein</keyword>
<feature type="active site" evidence="16">
    <location>
        <position position="175"/>
    </location>
</feature>
<dbReference type="NCBIfam" id="TIGR00179">
    <property type="entry name" value="murB"/>
    <property type="match status" value="1"/>
</dbReference>
<evidence type="ECO:0000256" key="7">
    <source>
        <dbReference type="ARBA" id="ARBA00022630"/>
    </source>
</evidence>
<protein>
    <recommendedName>
        <fullName evidence="16">UDP-N-acetylenolpyruvoylglucosamine reductase</fullName>
        <ecNumber evidence="16">1.3.1.98</ecNumber>
    </recommendedName>
    <alternativeName>
        <fullName evidence="16">UDP-N-acetylmuramate dehydrogenase</fullName>
    </alternativeName>
</protein>
<sequence>MKTTIYNQLVKIINENNIAIDEDIKNHTYTKLGGKADFFVTPTTYEEVQNIVKYCLEEKVPFTLIGNGSNLIVRDGGIRGIVLSLKNFDKITVSNTKIVAQSGAAIIDTSRKALDAKLTGLEFACGIPGTVGGAVYMNAGAYGGEVKDCLESILVIDKNGEMIRRKAEELDLAYRYSNIQENGDIVLEATFQLQHGNYDEIKAIMDDLTFKRESKQPLEYPSCGSVFKRPPGYFAGKLIQDSNLQGTRIGGAEVSKKHAGFIVNVDNATATDYITLIKHVQKTVKEKFGVSLEREVRIIGEELNEKSVINTNKE</sequence>
<comment type="similarity">
    <text evidence="16">Belongs to the MurB family.</text>
</comment>
<keyword evidence="5 16" id="KW-0963">Cytoplasm</keyword>
<dbReference type="Gene3D" id="3.30.465.10">
    <property type="match status" value="1"/>
</dbReference>
<dbReference type="Gene3D" id="3.30.43.10">
    <property type="entry name" value="Uridine Diphospho-n-acetylenolpyruvylglucosamine Reductase, domain 2"/>
    <property type="match status" value="1"/>
</dbReference>
<dbReference type="PANTHER" id="PTHR21071">
    <property type="entry name" value="UDP-N-ACETYLENOLPYRUVOYLGLUCOSAMINE REDUCTASE"/>
    <property type="match status" value="1"/>
</dbReference>
<evidence type="ECO:0000256" key="6">
    <source>
        <dbReference type="ARBA" id="ARBA00022618"/>
    </source>
</evidence>
<reference evidence="18 19" key="1">
    <citation type="submission" date="2020-01" db="EMBL/GenBank/DDBJ databases">
        <title>A novel Bacillus sp. from Pasinler.</title>
        <authorList>
            <person name="Adiguzel A."/>
            <person name="Ay H."/>
            <person name="Baltaci M.O."/>
        </authorList>
    </citation>
    <scope>NUCLEOTIDE SEQUENCE [LARGE SCALE GENOMIC DNA]</scope>
    <source>
        <strain evidence="18 19">P1</strain>
    </source>
</reference>
<evidence type="ECO:0000256" key="12">
    <source>
        <dbReference type="ARBA" id="ARBA00023002"/>
    </source>
</evidence>
<dbReference type="Pfam" id="PF01565">
    <property type="entry name" value="FAD_binding_4"/>
    <property type="match status" value="1"/>
</dbReference>
<dbReference type="Proteomes" id="UP000743899">
    <property type="component" value="Unassembled WGS sequence"/>
</dbReference>
<accession>A0ABX0A485</accession>
<keyword evidence="6 16" id="KW-0132">Cell division</keyword>
<name>A0ABX0A485_9BACI</name>
<comment type="cofactor">
    <cofactor evidence="1 16">
        <name>FAD</name>
        <dbReference type="ChEBI" id="CHEBI:57692"/>
    </cofactor>
</comment>
<evidence type="ECO:0000256" key="8">
    <source>
        <dbReference type="ARBA" id="ARBA00022827"/>
    </source>
</evidence>
<keyword evidence="9 16" id="KW-0521">NADP</keyword>
<keyword evidence="8 16" id="KW-0274">FAD</keyword>
<dbReference type="InterPro" id="IPR016166">
    <property type="entry name" value="FAD-bd_PCMH"/>
</dbReference>
<evidence type="ECO:0000256" key="15">
    <source>
        <dbReference type="ARBA" id="ARBA00048914"/>
    </source>
</evidence>
<evidence type="ECO:0000256" key="13">
    <source>
        <dbReference type="ARBA" id="ARBA00023306"/>
    </source>
</evidence>
<evidence type="ECO:0000313" key="19">
    <source>
        <dbReference type="Proteomes" id="UP000743899"/>
    </source>
</evidence>
<evidence type="ECO:0000256" key="10">
    <source>
        <dbReference type="ARBA" id="ARBA00022960"/>
    </source>
</evidence>
<keyword evidence="13 16" id="KW-0131">Cell cycle</keyword>
<evidence type="ECO:0000256" key="1">
    <source>
        <dbReference type="ARBA" id="ARBA00001974"/>
    </source>
</evidence>